<proteinExistence type="predicted"/>
<evidence type="ECO:0000256" key="1">
    <source>
        <dbReference type="SAM" id="Phobius"/>
    </source>
</evidence>
<keyword evidence="1" id="KW-0812">Transmembrane</keyword>
<protein>
    <submittedName>
        <fullName evidence="2">Uncharacterized protein</fullName>
    </submittedName>
</protein>
<dbReference type="STRING" id="1802727.A2937_02160"/>
<reference evidence="2 3" key="1">
    <citation type="journal article" date="2016" name="Nat. Commun.">
        <title>Thousands of microbial genomes shed light on interconnected biogeochemical processes in an aquifer system.</title>
        <authorList>
            <person name="Anantharaman K."/>
            <person name="Brown C.T."/>
            <person name="Hug L.A."/>
            <person name="Sharon I."/>
            <person name="Castelle C.J."/>
            <person name="Probst A.J."/>
            <person name="Thomas B.C."/>
            <person name="Singh A."/>
            <person name="Wilkins M.J."/>
            <person name="Karaoz U."/>
            <person name="Brodie E.L."/>
            <person name="Williams K.H."/>
            <person name="Hubbard S.S."/>
            <person name="Banfield J.F."/>
        </authorList>
    </citation>
    <scope>NUCLEOTIDE SEQUENCE [LARGE SCALE GENOMIC DNA]</scope>
</reference>
<gene>
    <name evidence="2" type="ORF">A2937_02160</name>
</gene>
<dbReference type="InterPro" id="IPR027375">
    <property type="entry name" value="DKNYY"/>
</dbReference>
<evidence type="ECO:0000313" key="2">
    <source>
        <dbReference type="EMBL" id="OHA84318.1"/>
    </source>
</evidence>
<dbReference type="Proteomes" id="UP000177987">
    <property type="component" value="Unassembled WGS sequence"/>
</dbReference>
<dbReference type="Pfam" id="PF13644">
    <property type="entry name" value="DKNYY"/>
    <property type="match status" value="1"/>
</dbReference>
<comment type="caution">
    <text evidence="2">The sequence shown here is derived from an EMBL/GenBank/DDBJ whole genome shotgun (WGS) entry which is preliminary data.</text>
</comment>
<accession>A0A1G2SHU0</accession>
<evidence type="ECO:0000313" key="3">
    <source>
        <dbReference type="Proteomes" id="UP000177987"/>
    </source>
</evidence>
<feature type="transmembrane region" description="Helical" evidence="1">
    <location>
        <begin position="6"/>
        <end position="24"/>
    </location>
</feature>
<sequence length="298" mass="32698">MKKHTIIIIIALVLIIAGAGWWNVKYRPTPQEAITGHVVKNGKVYYDVVMQVQWDDNKIHQQIHEFEVVGADAKTFTSVSVERGVNAEADTDPQTFAGLSGRYGKDKARIFSEGNEILPASSSTPAIDVSTLKIISELFVRDAQHVYLVDSVPVNRIGYMEVPVLDPNTFMVLNRQYAKDAQAVYYIPFDGAVYSVVKMSGLDPKTFHIVGFCGGAEMYREYYVADARTVLAKDTPIAGADSATFRIVGLVDKNPDGMSITGSYSIDKNRVYKDCGEVVSGVSPAQCIAGNLKGCERK</sequence>
<organism evidence="2 3">
    <name type="scientific">Candidatus Yonathbacteria bacterium RIFCSPLOWO2_01_FULL_47_33b</name>
    <dbReference type="NCBI Taxonomy" id="1802727"/>
    <lineage>
        <taxon>Bacteria</taxon>
        <taxon>Candidatus Yonathiibacteriota</taxon>
    </lineage>
</organism>
<keyword evidence="1" id="KW-1133">Transmembrane helix</keyword>
<dbReference type="AlphaFoldDB" id="A0A1G2SHU0"/>
<dbReference type="EMBL" id="MHUW01000002">
    <property type="protein sequence ID" value="OHA84318.1"/>
    <property type="molecule type" value="Genomic_DNA"/>
</dbReference>
<keyword evidence="1" id="KW-0472">Membrane</keyword>
<name>A0A1G2SHU0_9BACT</name>